<evidence type="ECO:0000256" key="1">
    <source>
        <dbReference type="SAM" id="MobiDB-lite"/>
    </source>
</evidence>
<evidence type="ECO:0000313" key="3">
    <source>
        <dbReference type="Proteomes" id="UP001152799"/>
    </source>
</evidence>
<feature type="compositionally biased region" description="Low complexity" evidence="1">
    <location>
        <begin position="29"/>
        <end position="42"/>
    </location>
</feature>
<dbReference type="Proteomes" id="UP001152799">
    <property type="component" value="Chromosome 10"/>
</dbReference>
<feature type="region of interest" description="Disordered" evidence="1">
    <location>
        <begin position="23"/>
        <end position="85"/>
    </location>
</feature>
<reference evidence="2" key="1">
    <citation type="submission" date="2022-01" db="EMBL/GenBank/DDBJ databases">
        <authorList>
            <person name="King R."/>
        </authorList>
    </citation>
    <scope>NUCLEOTIDE SEQUENCE</scope>
</reference>
<gene>
    <name evidence="2" type="ORF">CEUTPL_LOCUS2081</name>
</gene>
<dbReference type="EMBL" id="OU892286">
    <property type="protein sequence ID" value="CAG9761376.1"/>
    <property type="molecule type" value="Genomic_DNA"/>
</dbReference>
<name>A0A9N9MJ58_9CUCU</name>
<keyword evidence="3" id="KW-1185">Reference proteome</keyword>
<feature type="compositionally biased region" description="Basic and acidic residues" evidence="1">
    <location>
        <begin position="59"/>
        <end position="85"/>
    </location>
</feature>
<evidence type="ECO:0000313" key="2">
    <source>
        <dbReference type="EMBL" id="CAG9761376.1"/>
    </source>
</evidence>
<dbReference type="AlphaFoldDB" id="A0A9N9MJ58"/>
<sequence length="212" mass="24441">MAPIKRNKDAKLDAPKCLVTQFKKTKPCSSGKRTSMSSMSKSLPEKRGRRYSRENYNFHLDKLKNVRSKKPEPKAGENSYHRDPTRNRNNIIHRYISSSLQNPRHDDLQSIYNVVSTALEYGCANNILEKRGNYYCFSEQHAARGPTRLCESCGRIIRMHKMNRGKIERRYGQCVKKNCCCHGYGTEFEPICGPKMPIFCCPKCRAVDRVGK</sequence>
<protein>
    <submittedName>
        <fullName evidence="2">Uncharacterized protein</fullName>
    </submittedName>
</protein>
<accession>A0A9N9MJ58</accession>
<proteinExistence type="predicted"/>
<organism evidence="2 3">
    <name type="scientific">Ceutorhynchus assimilis</name>
    <name type="common">cabbage seed weevil</name>
    <dbReference type="NCBI Taxonomy" id="467358"/>
    <lineage>
        <taxon>Eukaryota</taxon>
        <taxon>Metazoa</taxon>
        <taxon>Ecdysozoa</taxon>
        <taxon>Arthropoda</taxon>
        <taxon>Hexapoda</taxon>
        <taxon>Insecta</taxon>
        <taxon>Pterygota</taxon>
        <taxon>Neoptera</taxon>
        <taxon>Endopterygota</taxon>
        <taxon>Coleoptera</taxon>
        <taxon>Polyphaga</taxon>
        <taxon>Cucujiformia</taxon>
        <taxon>Curculionidae</taxon>
        <taxon>Ceutorhynchinae</taxon>
        <taxon>Ceutorhynchus</taxon>
    </lineage>
</organism>
<dbReference type="OrthoDB" id="6782495at2759"/>